<accession>A0A8S9RHA3</accession>
<dbReference type="EMBL" id="QGKX02000095">
    <property type="protein sequence ID" value="KAF3572468.1"/>
    <property type="molecule type" value="Genomic_DNA"/>
</dbReference>
<gene>
    <name evidence="1" type="ORF">F2Q69_00060016</name>
</gene>
<evidence type="ECO:0000313" key="2">
    <source>
        <dbReference type="Proteomes" id="UP000712600"/>
    </source>
</evidence>
<reference evidence="1" key="1">
    <citation type="submission" date="2019-12" db="EMBL/GenBank/DDBJ databases">
        <title>Genome sequencing and annotation of Brassica cretica.</title>
        <authorList>
            <person name="Studholme D.J."/>
            <person name="Sarris P."/>
        </authorList>
    </citation>
    <scope>NUCLEOTIDE SEQUENCE</scope>
    <source>
        <strain evidence="1">PFS-109/04</strain>
        <tissue evidence="1">Leaf</tissue>
    </source>
</reference>
<proteinExistence type="predicted"/>
<organism evidence="1 2">
    <name type="scientific">Brassica cretica</name>
    <name type="common">Mustard</name>
    <dbReference type="NCBI Taxonomy" id="69181"/>
    <lineage>
        <taxon>Eukaryota</taxon>
        <taxon>Viridiplantae</taxon>
        <taxon>Streptophyta</taxon>
        <taxon>Embryophyta</taxon>
        <taxon>Tracheophyta</taxon>
        <taxon>Spermatophyta</taxon>
        <taxon>Magnoliopsida</taxon>
        <taxon>eudicotyledons</taxon>
        <taxon>Gunneridae</taxon>
        <taxon>Pentapetalae</taxon>
        <taxon>rosids</taxon>
        <taxon>malvids</taxon>
        <taxon>Brassicales</taxon>
        <taxon>Brassicaceae</taxon>
        <taxon>Brassiceae</taxon>
        <taxon>Brassica</taxon>
    </lineage>
</organism>
<sequence length="80" mass="8626">MKLLVPPQLPQILASPLFAHLSPPLPQILHGLCPNSLHCHCRNSFTAAAATSSPTLPQLLAPPRLFLCIQPPQLLARPPL</sequence>
<dbReference type="Proteomes" id="UP000712600">
    <property type="component" value="Unassembled WGS sequence"/>
</dbReference>
<name>A0A8S9RHA3_BRACR</name>
<dbReference type="AlphaFoldDB" id="A0A8S9RHA3"/>
<evidence type="ECO:0000313" key="1">
    <source>
        <dbReference type="EMBL" id="KAF3572468.1"/>
    </source>
</evidence>
<comment type="caution">
    <text evidence="1">The sequence shown here is derived from an EMBL/GenBank/DDBJ whole genome shotgun (WGS) entry which is preliminary data.</text>
</comment>
<protein>
    <submittedName>
        <fullName evidence="1">Uncharacterized protein</fullName>
    </submittedName>
</protein>